<protein>
    <recommendedName>
        <fullName evidence="3">DUF3349 domain-containing protein</fullName>
    </recommendedName>
</protein>
<dbReference type="AlphaFoldDB" id="A0A2C9EQG7"/>
<dbReference type="InterPro" id="IPR044918">
    <property type="entry name" value="DUF3349_helical"/>
</dbReference>
<sequence length="99" mass="11049">MSLENAPHDPLADLLALLRKVYPDGLDNRDYKRLLVLLYPHLCDRNLAQLMAQLTHRDADLILNDLYAAVTGQPPPAAELEALQALLERHGARAILTDD</sequence>
<accession>A0A2C9EQG7</accession>
<dbReference type="Gene3D" id="1.10.150.430">
    <property type="entry name" value="DUF3349, helical bundle"/>
    <property type="match status" value="1"/>
</dbReference>
<organism evidence="1 2">
    <name type="scientific">Pseudomonas protegens (strain DSM 19095 / LMG 27888 / CFBP 6595 / CHA0)</name>
    <dbReference type="NCBI Taxonomy" id="1124983"/>
    <lineage>
        <taxon>Bacteria</taxon>
        <taxon>Pseudomonadati</taxon>
        <taxon>Pseudomonadota</taxon>
        <taxon>Gammaproteobacteria</taxon>
        <taxon>Pseudomonadales</taxon>
        <taxon>Pseudomonadaceae</taxon>
        <taxon>Pseudomonas</taxon>
    </lineage>
</organism>
<dbReference type="eggNOG" id="ENOG5032S5Z">
    <property type="taxonomic scope" value="Bacteria"/>
</dbReference>
<name>A0A2C9EQG7_PSEPH</name>
<dbReference type="HOGENOM" id="CLU_2318006_0_0_6"/>
<dbReference type="RefSeq" id="WP_015636415.1">
    <property type="nucleotide sequence ID" value="NC_021237.1"/>
</dbReference>
<dbReference type="KEGG" id="pprc:PFLCHA0_c41430"/>
<evidence type="ECO:0008006" key="3">
    <source>
        <dbReference type="Google" id="ProtNLM"/>
    </source>
</evidence>
<evidence type="ECO:0000313" key="1">
    <source>
        <dbReference type="EMBL" id="AGL85907.1"/>
    </source>
</evidence>
<gene>
    <name evidence="1" type="ORF">PFLCHA0_c41430</name>
</gene>
<dbReference type="Proteomes" id="UP000013940">
    <property type="component" value="Chromosome"/>
</dbReference>
<dbReference type="EMBL" id="CP003190">
    <property type="protein sequence ID" value="AGL85907.1"/>
    <property type="molecule type" value="Genomic_DNA"/>
</dbReference>
<reference evidence="2" key="1">
    <citation type="journal article" date="2014" name="Genome Announc.">
        <title>Full-genome sequence of the plant growth-promoting bacterium Pseudomonas protegens CHA0.</title>
        <authorList>
            <person name="Jousset A."/>
            <person name="Schuldes J."/>
            <person name="Keel C."/>
            <person name="Maurhofer M."/>
            <person name="Daniel R."/>
            <person name="Scheu S."/>
            <person name="Thuermer A."/>
        </authorList>
    </citation>
    <scope>NUCLEOTIDE SEQUENCE [LARGE SCALE GENOMIC DNA]</scope>
    <source>
        <strain evidence="2">DSM 19095 / LMG 27888 / CFBP 6595 / CHA0</strain>
    </source>
</reference>
<proteinExistence type="predicted"/>
<evidence type="ECO:0000313" key="2">
    <source>
        <dbReference type="Proteomes" id="UP000013940"/>
    </source>
</evidence>
<dbReference type="GeneID" id="57477148"/>